<protein>
    <submittedName>
        <fullName evidence="1">Uncharacterized protein</fullName>
    </submittedName>
</protein>
<dbReference type="EMBL" id="LR797503">
    <property type="protein sequence ID" value="CAB4221337.1"/>
    <property type="molecule type" value="Genomic_DNA"/>
</dbReference>
<sequence length="253" mass="28937">MLTYKHSGTTGDLIYSLYLVRKMGGGHFKVAIENIENCVSKYGYQSADMDPAHRGRFTTQDFEWLKPLLERQPYINEISMWRQGDNEPDTDLDRFRGVLYRSFEGNILEAYFRTFNIPFTKSDYDNPWLTADVIRAAPVVITRSARYLPPHGEQAWKNLIKEIDLAATAIFVGTKSEHATFVETFKVPVPYRPVNNFLELASIINGADLFLGNQGFAYSLATGLGKSSLLEINTVVPRHRNECYFPRPNAQYF</sequence>
<evidence type="ECO:0000313" key="1">
    <source>
        <dbReference type="EMBL" id="CAB4221337.1"/>
    </source>
</evidence>
<name>A0A6J5T448_9CAUD</name>
<proteinExistence type="predicted"/>
<reference evidence="1" key="1">
    <citation type="submission" date="2020-05" db="EMBL/GenBank/DDBJ databases">
        <authorList>
            <person name="Chiriac C."/>
            <person name="Salcher M."/>
            <person name="Ghai R."/>
            <person name="Kavagutti S V."/>
        </authorList>
    </citation>
    <scope>NUCLEOTIDE SEQUENCE</scope>
</reference>
<accession>A0A6J5T448</accession>
<organism evidence="1">
    <name type="scientific">uncultured Caudovirales phage</name>
    <dbReference type="NCBI Taxonomy" id="2100421"/>
    <lineage>
        <taxon>Viruses</taxon>
        <taxon>Duplodnaviria</taxon>
        <taxon>Heunggongvirae</taxon>
        <taxon>Uroviricota</taxon>
        <taxon>Caudoviricetes</taxon>
        <taxon>Peduoviridae</taxon>
        <taxon>Maltschvirus</taxon>
        <taxon>Maltschvirus maltsch</taxon>
    </lineage>
</organism>
<gene>
    <name evidence="1" type="ORF">UFOVP1636_255</name>
</gene>